<accession>A0A2R5EPN9</accession>
<evidence type="ECO:0000313" key="6">
    <source>
        <dbReference type="Proteomes" id="UP000245202"/>
    </source>
</evidence>
<reference evidence="5 6" key="1">
    <citation type="submission" date="2017-08" db="EMBL/GenBank/DDBJ databases">
        <title>Substantial Increase in Enzyme Production by Combined Drug-Resistance Mutations in Paenibacillus agaridevorans.</title>
        <authorList>
            <person name="Tanaka Y."/>
            <person name="Funane K."/>
            <person name="Hosaka T."/>
            <person name="Shiwa Y."/>
            <person name="Fujita N."/>
            <person name="Miyazaki T."/>
            <person name="Yoshikawa H."/>
            <person name="Murakami K."/>
            <person name="Kasahara K."/>
            <person name="Inaoka T."/>
            <person name="Hiraga Y."/>
            <person name="Ochi K."/>
        </authorList>
    </citation>
    <scope>NUCLEOTIDE SEQUENCE [LARGE SCALE GENOMIC DNA]</scope>
    <source>
        <strain evidence="5 6">T-3040</strain>
    </source>
</reference>
<evidence type="ECO:0000313" key="5">
    <source>
        <dbReference type="EMBL" id="GBG06958.1"/>
    </source>
</evidence>
<dbReference type="PRINTS" id="PR00032">
    <property type="entry name" value="HTHARAC"/>
</dbReference>
<dbReference type="Proteomes" id="UP000245202">
    <property type="component" value="Unassembled WGS sequence"/>
</dbReference>
<dbReference type="PANTHER" id="PTHR43280">
    <property type="entry name" value="ARAC-FAMILY TRANSCRIPTIONAL REGULATOR"/>
    <property type="match status" value="1"/>
</dbReference>
<comment type="caution">
    <text evidence="5">The sequence shown here is derived from an EMBL/GenBank/DDBJ whole genome shotgun (WGS) entry which is preliminary data.</text>
</comment>
<dbReference type="InterPro" id="IPR003313">
    <property type="entry name" value="AraC-bd"/>
</dbReference>
<organism evidence="5 6">
    <name type="scientific">Paenibacillus agaridevorans</name>
    <dbReference type="NCBI Taxonomy" id="171404"/>
    <lineage>
        <taxon>Bacteria</taxon>
        <taxon>Bacillati</taxon>
        <taxon>Bacillota</taxon>
        <taxon>Bacilli</taxon>
        <taxon>Bacillales</taxon>
        <taxon>Paenibacillaceae</taxon>
        <taxon>Paenibacillus</taxon>
    </lineage>
</organism>
<dbReference type="Pfam" id="PF02311">
    <property type="entry name" value="AraC_binding"/>
    <property type="match status" value="1"/>
</dbReference>
<evidence type="ECO:0000256" key="2">
    <source>
        <dbReference type="ARBA" id="ARBA00023125"/>
    </source>
</evidence>
<evidence type="ECO:0000256" key="3">
    <source>
        <dbReference type="ARBA" id="ARBA00023163"/>
    </source>
</evidence>
<dbReference type="SUPFAM" id="SSF46689">
    <property type="entry name" value="Homeodomain-like"/>
    <property type="match status" value="2"/>
</dbReference>
<gene>
    <name evidence="5" type="ORF">PAT3040_01500</name>
</gene>
<dbReference type="InterPro" id="IPR018060">
    <property type="entry name" value="HTH_AraC"/>
</dbReference>
<dbReference type="InterPro" id="IPR037923">
    <property type="entry name" value="HTH-like"/>
</dbReference>
<keyword evidence="2" id="KW-0238">DNA-binding</keyword>
<evidence type="ECO:0000259" key="4">
    <source>
        <dbReference type="PROSITE" id="PS01124"/>
    </source>
</evidence>
<dbReference type="Gene3D" id="2.60.120.10">
    <property type="entry name" value="Jelly Rolls"/>
    <property type="match status" value="1"/>
</dbReference>
<proteinExistence type="predicted"/>
<feature type="domain" description="HTH araC/xylS-type" evidence="4">
    <location>
        <begin position="193"/>
        <end position="291"/>
    </location>
</feature>
<protein>
    <recommendedName>
        <fullName evidence="4">HTH araC/xylS-type domain-containing protein</fullName>
    </recommendedName>
</protein>
<dbReference type="SMART" id="SM00342">
    <property type="entry name" value="HTH_ARAC"/>
    <property type="match status" value="1"/>
</dbReference>
<dbReference type="PANTHER" id="PTHR43280:SF28">
    <property type="entry name" value="HTH-TYPE TRANSCRIPTIONAL ACTIVATOR RHAS"/>
    <property type="match status" value="1"/>
</dbReference>
<dbReference type="InterPro" id="IPR014710">
    <property type="entry name" value="RmlC-like_jellyroll"/>
</dbReference>
<dbReference type="RefSeq" id="WP_108992105.1">
    <property type="nucleotide sequence ID" value="NZ_BDQX01000069.1"/>
</dbReference>
<dbReference type="Pfam" id="PF12833">
    <property type="entry name" value="HTH_18"/>
    <property type="match status" value="1"/>
</dbReference>
<dbReference type="InterPro" id="IPR020449">
    <property type="entry name" value="Tscrpt_reg_AraC-type_HTH"/>
</dbReference>
<keyword evidence="3" id="KW-0804">Transcription</keyword>
<dbReference type="PROSITE" id="PS00041">
    <property type="entry name" value="HTH_ARAC_FAMILY_1"/>
    <property type="match status" value="1"/>
</dbReference>
<name>A0A2R5EPN9_9BACL</name>
<dbReference type="PROSITE" id="PS01124">
    <property type="entry name" value="HTH_ARAC_FAMILY_2"/>
    <property type="match status" value="1"/>
</dbReference>
<keyword evidence="1" id="KW-0805">Transcription regulation</keyword>
<dbReference type="InterPro" id="IPR018062">
    <property type="entry name" value="HTH_AraC-typ_CS"/>
</dbReference>
<dbReference type="GO" id="GO:0003700">
    <property type="term" value="F:DNA-binding transcription factor activity"/>
    <property type="evidence" value="ECO:0007669"/>
    <property type="project" value="InterPro"/>
</dbReference>
<dbReference type="InterPro" id="IPR009057">
    <property type="entry name" value="Homeodomain-like_sf"/>
</dbReference>
<dbReference type="SUPFAM" id="SSF51215">
    <property type="entry name" value="Regulatory protein AraC"/>
    <property type="match status" value="1"/>
</dbReference>
<dbReference type="AlphaFoldDB" id="A0A2R5EPN9"/>
<dbReference type="EMBL" id="BDQX01000069">
    <property type="protein sequence ID" value="GBG06958.1"/>
    <property type="molecule type" value="Genomic_DNA"/>
</dbReference>
<evidence type="ECO:0000256" key="1">
    <source>
        <dbReference type="ARBA" id="ARBA00023015"/>
    </source>
</evidence>
<dbReference type="Gene3D" id="1.10.10.60">
    <property type="entry name" value="Homeodomain-like"/>
    <property type="match status" value="2"/>
</dbReference>
<sequence length="297" mass="33913">MTNPYQIKQDVPHRDLDFPFDVFHIIPPGKEVLHLHWHDDLELIYFIRGNATFYIGSEMVKPKPGDLMFVNKGMIHTGFADDEHQVEYYALVFHSVLVESRMASASQVQITNPYASGKLFSPILLPATDAFNSLITGIVKQMIAEYEQQAIGYQVAILSMLHLLLVHLSRHRHLHGPTGSADTVGADLTDRFKELIAFVERHYPEKLTVQQAAGIVNLSEYHFCRTFKKVTGKTFVEYVNLLRINAAEQLLIHSSDPITEIAFNVGFGSVNYFSQMFRQYKRHSPSECRKRYARGLT</sequence>
<keyword evidence="6" id="KW-1185">Reference proteome</keyword>
<dbReference type="GO" id="GO:0043565">
    <property type="term" value="F:sequence-specific DNA binding"/>
    <property type="evidence" value="ECO:0007669"/>
    <property type="project" value="InterPro"/>
</dbReference>